<dbReference type="InParanoid" id="A0A1V8SJM3"/>
<dbReference type="InterPro" id="IPR052819">
    <property type="entry name" value="Chromatin_regulatory_protein"/>
</dbReference>
<dbReference type="EMBL" id="NAJO01000041">
    <property type="protein sequence ID" value="OQN99227.1"/>
    <property type="molecule type" value="Genomic_DNA"/>
</dbReference>
<feature type="compositionally biased region" description="Basic and acidic residues" evidence="5">
    <location>
        <begin position="1"/>
        <end position="13"/>
    </location>
</feature>
<evidence type="ECO:0000256" key="3">
    <source>
        <dbReference type="ARBA" id="ARBA00022833"/>
    </source>
</evidence>
<dbReference type="PROSITE" id="PS50016">
    <property type="entry name" value="ZF_PHD_2"/>
    <property type="match status" value="2"/>
</dbReference>
<evidence type="ECO:0000259" key="6">
    <source>
        <dbReference type="PROSITE" id="PS50016"/>
    </source>
</evidence>
<dbReference type="InterPro" id="IPR001965">
    <property type="entry name" value="Znf_PHD"/>
</dbReference>
<dbReference type="SUPFAM" id="SSF57903">
    <property type="entry name" value="FYVE/PHD zinc finger"/>
    <property type="match status" value="2"/>
</dbReference>
<comment type="caution">
    <text evidence="7">The sequence shown here is derived from an EMBL/GenBank/DDBJ whole genome shotgun (WGS) entry which is preliminary data.</text>
</comment>
<keyword evidence="3" id="KW-0862">Zinc</keyword>
<dbReference type="FunCoup" id="A0A1V8SJM3">
    <property type="interactions" value="347"/>
</dbReference>
<dbReference type="Pfam" id="PF00628">
    <property type="entry name" value="PHD"/>
    <property type="match status" value="2"/>
</dbReference>
<feature type="domain" description="PHD-type" evidence="6">
    <location>
        <begin position="693"/>
        <end position="752"/>
    </location>
</feature>
<evidence type="ECO:0000256" key="1">
    <source>
        <dbReference type="ARBA" id="ARBA00022723"/>
    </source>
</evidence>
<dbReference type="PANTHER" id="PTHR47636">
    <property type="entry name" value="TRANSCRIPTIONAL REGULATORY PROTEIN RCO1"/>
    <property type="match status" value="1"/>
</dbReference>
<dbReference type="GO" id="GO:0032221">
    <property type="term" value="C:Rpd3S complex"/>
    <property type="evidence" value="ECO:0007669"/>
    <property type="project" value="TreeGrafter"/>
</dbReference>
<reference evidence="8" key="1">
    <citation type="submission" date="2017-03" db="EMBL/GenBank/DDBJ databases">
        <title>Genomes of endolithic fungi from Antarctica.</title>
        <authorList>
            <person name="Coleine C."/>
            <person name="Masonjones S."/>
            <person name="Stajich J.E."/>
        </authorList>
    </citation>
    <scope>NUCLEOTIDE SEQUENCE [LARGE SCALE GENOMIC DNA]</scope>
    <source>
        <strain evidence="8">CCFEE 5527</strain>
    </source>
</reference>
<feature type="domain" description="PHD-type" evidence="6">
    <location>
        <begin position="562"/>
        <end position="612"/>
    </location>
</feature>
<dbReference type="AlphaFoldDB" id="A0A1V8SJM3"/>
<feature type="region of interest" description="Disordered" evidence="5">
    <location>
        <begin position="1"/>
        <end position="173"/>
    </location>
</feature>
<keyword evidence="2 4" id="KW-0863">Zinc-finger</keyword>
<dbReference type="FunFam" id="3.30.40.10:FF:000748">
    <property type="entry name" value="PHD finger domain protein, putative"/>
    <property type="match status" value="1"/>
</dbReference>
<evidence type="ECO:0000313" key="7">
    <source>
        <dbReference type="EMBL" id="OQN99227.1"/>
    </source>
</evidence>
<accession>A0A1V8SJM3</accession>
<dbReference type="InterPro" id="IPR019786">
    <property type="entry name" value="Zinc_finger_PHD-type_CS"/>
</dbReference>
<evidence type="ECO:0000313" key="8">
    <source>
        <dbReference type="Proteomes" id="UP000192596"/>
    </source>
</evidence>
<feature type="compositionally biased region" description="Basic residues" evidence="5">
    <location>
        <begin position="142"/>
        <end position="156"/>
    </location>
</feature>
<feature type="compositionally biased region" description="Polar residues" evidence="5">
    <location>
        <begin position="441"/>
        <end position="452"/>
    </location>
</feature>
<keyword evidence="1" id="KW-0479">Metal-binding</keyword>
<dbReference type="CDD" id="cd15534">
    <property type="entry name" value="PHD2_PHF12_Rco1"/>
    <property type="match status" value="1"/>
</dbReference>
<feature type="region of interest" description="Disordered" evidence="5">
    <location>
        <begin position="399"/>
        <end position="556"/>
    </location>
</feature>
<dbReference type="GO" id="GO:0008270">
    <property type="term" value="F:zinc ion binding"/>
    <property type="evidence" value="ECO:0007669"/>
    <property type="project" value="UniProtKB-KW"/>
</dbReference>
<evidence type="ECO:0000256" key="2">
    <source>
        <dbReference type="ARBA" id="ARBA00022771"/>
    </source>
</evidence>
<dbReference type="InterPro" id="IPR011011">
    <property type="entry name" value="Znf_FYVE_PHD"/>
</dbReference>
<protein>
    <recommendedName>
        <fullName evidence="6">PHD-type domain-containing protein</fullName>
    </recommendedName>
</protein>
<dbReference type="InterPro" id="IPR019787">
    <property type="entry name" value="Znf_PHD-finger"/>
</dbReference>
<feature type="compositionally biased region" description="Low complexity" evidence="5">
    <location>
        <begin position="488"/>
        <end position="502"/>
    </location>
</feature>
<feature type="compositionally biased region" description="Basic and acidic residues" evidence="5">
    <location>
        <begin position="324"/>
        <end position="334"/>
    </location>
</feature>
<dbReference type="Proteomes" id="UP000192596">
    <property type="component" value="Unassembled WGS sequence"/>
</dbReference>
<dbReference type="OrthoDB" id="5876363at2759"/>
<dbReference type="Gene3D" id="3.30.40.10">
    <property type="entry name" value="Zinc/RING finger domain, C3HC4 (zinc finger)"/>
    <property type="match status" value="2"/>
</dbReference>
<dbReference type="STRING" id="1507870.A0A1V8SJM3"/>
<evidence type="ECO:0000256" key="4">
    <source>
        <dbReference type="PROSITE-ProRule" id="PRU00146"/>
    </source>
</evidence>
<dbReference type="InterPro" id="IPR013083">
    <property type="entry name" value="Znf_RING/FYVE/PHD"/>
</dbReference>
<gene>
    <name evidence="7" type="ORF">B0A48_15076</name>
</gene>
<organism evidence="7 8">
    <name type="scientific">Cryoendolithus antarcticus</name>
    <dbReference type="NCBI Taxonomy" id="1507870"/>
    <lineage>
        <taxon>Eukaryota</taxon>
        <taxon>Fungi</taxon>
        <taxon>Dikarya</taxon>
        <taxon>Ascomycota</taxon>
        <taxon>Pezizomycotina</taxon>
        <taxon>Dothideomycetes</taxon>
        <taxon>Dothideomycetidae</taxon>
        <taxon>Cladosporiales</taxon>
        <taxon>Cladosporiaceae</taxon>
        <taxon>Cryoendolithus</taxon>
    </lineage>
</organism>
<dbReference type="PANTHER" id="PTHR47636:SF1">
    <property type="entry name" value="TRANSCRIPTIONAL REGULATORY PROTEIN RCO1"/>
    <property type="match status" value="1"/>
</dbReference>
<evidence type="ECO:0000256" key="5">
    <source>
        <dbReference type="SAM" id="MobiDB-lite"/>
    </source>
</evidence>
<proteinExistence type="predicted"/>
<feature type="region of interest" description="Disordered" evidence="5">
    <location>
        <begin position="253"/>
        <end position="334"/>
    </location>
</feature>
<dbReference type="GO" id="GO:0006357">
    <property type="term" value="P:regulation of transcription by RNA polymerase II"/>
    <property type="evidence" value="ECO:0007669"/>
    <property type="project" value="TreeGrafter"/>
</dbReference>
<sequence>MPSETRREKRDEPQPGPALPQARPMARERGTNGTLDAWVEPTVPSAKPSFEDHGGSAYGVLEHMQPLGEAPSARVRARVKADGGRKGMLGRSAAGAGSGFQGTPESTPGPVAPPSPVKAELEPPMPAIIVDDENDMDYTEKKSKKKEKVAKTRITKPKTEAPAASSSAAVRKPKKVVNKNRVYSAEKLRAVVDEAKARAVKAGKPDLVAAVEEIHRMSLTDAHLTGLLEVVLLQKATPKQTAEFSDYVKKAKRTLRQQAQQKDTPREQPRLENGTKSLPVRSPVKVEPQENNIAPTIAPPAVPTTERTEVVVKSKPSIKLNAGRRSDEPRRECNSRMATMTSIPRTEDEAALSDDSELTDLSEVEDGIDAKAESLTVPARTTGRLSSDATPTNHALRVGAQNGSLKRSSAEADLEDSSTERELAAKKQRLSGRVQREYQYEESNVRTSSGLRNEVRTSSRQDALVPPKITLRPNGLEPASARGSRAVSTDLDSPLSSPALSSRRGTPHVWKGPARTTGKRAKTKTSPEKKAPVANTGLLSNGGAGRDSPIGIDDNEEQSENNDFCSSCGGSGFLLCCDGCDRSFHFTCLDPPLNEDASELNEPWFCFDCVAKRPTTIEQPERAANGLFGPLLNSLYKRNPVTFTLPAELKVEFVGVSEGKRGEFVEVRPKARNRAGYDDRPDDLKQKDSKGNPVLCYYCGKSSAGKRPIIQCDHCTQSWHLDCLDPPLANPPCRDALGGKSGDWMCPLHVDHVLRNIEVARMVPRRTMNVRRATKLKPMQTALRRGQLNTGVIEIADEESDEDEDEFDEEDAYGQGVIYKMPTAGIKLDFIEKIKQTRAFPTDDDRPTKQRRLVETYPPSQLGQSSFSSRSIRDQQTALLLAQMASTDQDVGLGADKVENLVSALITEAPEAVLDHVTTTETDLGAADVNGGEMPPSPPGSDGIELITPEQREDLLRLQELIARKLAGGKP</sequence>
<dbReference type="PROSITE" id="PS01359">
    <property type="entry name" value="ZF_PHD_1"/>
    <property type="match status" value="1"/>
</dbReference>
<feature type="region of interest" description="Disordered" evidence="5">
    <location>
        <begin position="925"/>
        <end position="944"/>
    </location>
</feature>
<keyword evidence="8" id="KW-1185">Reference proteome</keyword>
<dbReference type="SMART" id="SM00249">
    <property type="entry name" value="PHD"/>
    <property type="match status" value="2"/>
</dbReference>
<dbReference type="CDD" id="cd15535">
    <property type="entry name" value="PHD1_Rco1"/>
    <property type="match status" value="1"/>
</dbReference>
<name>A0A1V8SJM3_9PEZI</name>